<dbReference type="Pfam" id="PF08084">
    <property type="entry name" value="PROCT"/>
    <property type="match status" value="1"/>
</dbReference>
<dbReference type="InterPro" id="IPR043173">
    <property type="entry name" value="Prp8_domainIV_fingers"/>
</dbReference>
<dbReference type="InterPro" id="IPR042516">
    <property type="entry name" value="Prp8_U5-snRNA-bd_sf"/>
</dbReference>
<protein>
    <submittedName>
        <fullName evidence="9">Pre-mRNA-splicing factor 8</fullName>
    </submittedName>
</protein>
<keyword evidence="2" id="KW-0507">mRNA processing</keyword>
<dbReference type="Proteomes" id="UP001323617">
    <property type="component" value="Unassembled WGS sequence"/>
</dbReference>
<evidence type="ECO:0000313" key="9">
    <source>
        <dbReference type="EMBL" id="KAK4668894.1"/>
    </source>
</evidence>
<feature type="domain" description="MPN" evidence="8">
    <location>
        <begin position="2138"/>
        <end position="2270"/>
    </location>
</feature>
<dbReference type="Gene3D" id="3.90.1570.40">
    <property type="match status" value="1"/>
</dbReference>
<dbReference type="Pfam" id="PF12134">
    <property type="entry name" value="PRP8_domainIV"/>
    <property type="match status" value="1"/>
</dbReference>
<gene>
    <name evidence="9" type="primary">PRP8</name>
    <name evidence="9" type="ORF">QC764_711510</name>
</gene>
<dbReference type="Gene3D" id="3.40.140.10">
    <property type="entry name" value="Cytidine Deaminase, domain 2"/>
    <property type="match status" value="1"/>
</dbReference>
<keyword evidence="5" id="KW-0508">mRNA splicing</keyword>
<dbReference type="CDD" id="cd08056">
    <property type="entry name" value="MPN_PRP8"/>
    <property type="match status" value="1"/>
</dbReference>
<dbReference type="SMART" id="SM00232">
    <property type="entry name" value="JAB_MPN"/>
    <property type="match status" value="1"/>
</dbReference>
<feature type="compositionally biased region" description="Pro residues" evidence="7">
    <location>
        <begin position="1"/>
        <end position="47"/>
    </location>
</feature>
<evidence type="ECO:0000256" key="7">
    <source>
        <dbReference type="SAM" id="MobiDB-lite"/>
    </source>
</evidence>
<evidence type="ECO:0000256" key="2">
    <source>
        <dbReference type="ARBA" id="ARBA00022664"/>
    </source>
</evidence>
<dbReference type="InterPro" id="IPR019582">
    <property type="entry name" value="RRM_spliceosomal_PrP8"/>
</dbReference>
<reference evidence="9 10" key="1">
    <citation type="journal article" date="2023" name="bioRxiv">
        <title>High-quality genome assemblies of four members of thePodospora anserinaspecies complex.</title>
        <authorList>
            <person name="Ament-Velasquez S.L."/>
            <person name="Vogan A.A."/>
            <person name="Wallerman O."/>
            <person name="Hartmann F."/>
            <person name="Gautier V."/>
            <person name="Silar P."/>
            <person name="Giraud T."/>
            <person name="Johannesson H."/>
        </authorList>
    </citation>
    <scope>NUCLEOTIDE SEQUENCE [LARGE SCALE GENOMIC DNA]</scope>
    <source>
        <strain evidence="9 10">CBS 124.78</strain>
    </source>
</reference>
<dbReference type="InterPro" id="IPR019580">
    <property type="entry name" value="Prp8_U6-snRNA-bd"/>
</dbReference>
<dbReference type="Pfam" id="PF10596">
    <property type="entry name" value="U6-snRNA_bdg"/>
    <property type="match status" value="1"/>
</dbReference>
<dbReference type="Pfam" id="PF08083">
    <property type="entry name" value="PROCN"/>
    <property type="match status" value="1"/>
</dbReference>
<dbReference type="PANTHER" id="PTHR11140">
    <property type="entry name" value="PRE-MRNA SPLICING FACTOR PRP8"/>
    <property type="match status" value="1"/>
</dbReference>
<evidence type="ECO:0000256" key="6">
    <source>
        <dbReference type="ARBA" id="ARBA00023242"/>
    </source>
</evidence>
<organism evidence="9 10">
    <name type="scientific">Podospora pseudoanserina</name>
    <dbReference type="NCBI Taxonomy" id="2609844"/>
    <lineage>
        <taxon>Eukaryota</taxon>
        <taxon>Fungi</taxon>
        <taxon>Dikarya</taxon>
        <taxon>Ascomycota</taxon>
        <taxon>Pezizomycotina</taxon>
        <taxon>Sordariomycetes</taxon>
        <taxon>Sordariomycetidae</taxon>
        <taxon>Sordariales</taxon>
        <taxon>Podosporaceae</taxon>
        <taxon>Podospora</taxon>
    </lineage>
</organism>
<dbReference type="InterPro" id="IPR019581">
    <property type="entry name" value="Prp8_U5-snRNA-bd"/>
</dbReference>
<dbReference type="InterPro" id="IPR037518">
    <property type="entry name" value="MPN"/>
</dbReference>
<dbReference type="EMBL" id="JAFFHC010000007">
    <property type="protein sequence ID" value="KAK4668894.1"/>
    <property type="molecule type" value="Genomic_DNA"/>
</dbReference>
<dbReference type="Gene3D" id="3.30.43.40">
    <property type="entry name" value="Pre-mRNA-processing-splicing factor 8, U5-snRNA-binding domain"/>
    <property type="match status" value="1"/>
</dbReference>
<dbReference type="InterPro" id="IPR012337">
    <property type="entry name" value="RNaseH-like_sf"/>
</dbReference>
<dbReference type="RefSeq" id="XP_062796814.1">
    <property type="nucleotide sequence ID" value="XM_062950772.1"/>
</dbReference>
<keyword evidence="4" id="KW-0694">RNA-binding</keyword>
<dbReference type="CDD" id="cd13838">
    <property type="entry name" value="RNase_H_like_Prp8_IV"/>
    <property type="match status" value="1"/>
</dbReference>
<dbReference type="PANTHER" id="PTHR11140:SF0">
    <property type="entry name" value="PRE-MRNA-PROCESSING-SPLICING FACTOR 8"/>
    <property type="match status" value="1"/>
</dbReference>
<dbReference type="InterPro" id="IPR012984">
    <property type="entry name" value="PROCT"/>
</dbReference>
<evidence type="ECO:0000256" key="1">
    <source>
        <dbReference type="ARBA" id="ARBA00004123"/>
    </source>
</evidence>
<evidence type="ECO:0000256" key="5">
    <source>
        <dbReference type="ARBA" id="ARBA00023187"/>
    </source>
</evidence>
<dbReference type="PROSITE" id="PS50249">
    <property type="entry name" value="MPN"/>
    <property type="match status" value="1"/>
</dbReference>
<dbReference type="InterPro" id="IPR027652">
    <property type="entry name" value="PRP8"/>
</dbReference>
<dbReference type="InterPro" id="IPR043172">
    <property type="entry name" value="Prp8_domainIV_palm"/>
</dbReference>
<feature type="region of interest" description="Disordered" evidence="7">
    <location>
        <begin position="1"/>
        <end position="48"/>
    </location>
</feature>
<dbReference type="GeneID" id="87971637"/>
<comment type="caution">
    <text evidence="9">The sequence shown here is derived from an EMBL/GenBank/DDBJ whole genome shotgun (WGS) entry which is preliminary data.</text>
</comment>
<dbReference type="InterPro" id="IPR000555">
    <property type="entry name" value="JAMM/MPN+_dom"/>
</dbReference>
<dbReference type="Gene3D" id="1.20.80.40">
    <property type="match status" value="1"/>
</dbReference>
<dbReference type="Gene3D" id="3.30.420.230">
    <property type="match status" value="1"/>
</dbReference>
<comment type="subcellular location">
    <subcellularLocation>
        <location evidence="1">Nucleus</location>
    </subcellularLocation>
</comment>
<evidence type="ECO:0000256" key="4">
    <source>
        <dbReference type="ARBA" id="ARBA00022884"/>
    </source>
</evidence>
<keyword evidence="3" id="KW-0747">Spliceosome</keyword>
<evidence type="ECO:0000259" key="8">
    <source>
        <dbReference type="PROSITE" id="PS50249"/>
    </source>
</evidence>
<proteinExistence type="predicted"/>
<evidence type="ECO:0000256" key="3">
    <source>
        <dbReference type="ARBA" id="ARBA00022728"/>
    </source>
</evidence>
<sequence>MSFPPPPPGWGPPPPPPPPPPPGPPSSLPPPPAIPAPPPPGYQPPTNPQIAKFAQKKKEWLRDQRNRFGEKRKGGFVETQKADMPPEHLRKIVKDIGDVSQKKYTNDKRSYLGALKFMPHAVLKLLENMPMPWESAREVKVLYHVNGCLTLVNEIPRVIEPVFFAQWATMWTTMRKEKSDRRLFKRMRFPPFDDEEPPLSWSENIEDVEPLEPIQMELDEDEEAAVYEWFYDHQPLLDTTHVNGPSYKTWNLTLPQMASLYRLSRPLVSEVVDQNYFYLFELKSFLTAKALNVALPGGPRFEPLYKDIDPNDEDFGEFNAMDRIIFRNPIRTECRVSYPYLYNALPRSVHLSWHSHPQVVYTRTEDHNLPAFYFDTSINPISSRAVAPKNLTISHEDELFGQGSNEEPEEEEFELPVGVEPFMADEELYTDDTASAIELWWAPFPFDRRSGRMVRAQDVPLIKHWYLEHCPPKQPVKVRVSYQKLLKTYVLNELHKKKPKSLQKQSLLRSLKQTKFFQQTTIDWVEAGLQVCRQGFNMLNLLIHRKNLTYLHLDYNFNLKPVKTLTTKERKKSRFGNAFHLMREILRLTKLIVDAQVQYRLGNIDAFQLADGILYAFNHVGQLTGMYRYKYKLMHQIRSCKDLKHLIYYRFNAGPVGKGPGCGFWAPAWRVWLFFMRGIIPLLERWLGNLLSRQFEGRHSKGVAKTVTKQRVESHFDLELRASVMADLMDMMPEGIKQNKVNTVLQHLSEAWRCWKSNIPWKVPGLPAAIENIILRYVKSKADWWVSVAHYNRERIRRGATVDKTVAKKNVGRLTRLWLKAEQERQHNHMKDGPYVSSEEAVAIYTTTVHWLESRKFSPIPFPSVSYKHDTKILILALERLREAYSTKGRLNQSQREELALIEQAYDSPGTTLERIKRFLLTQRAFKEVGIDMNDNYSTINPVYDIEPIEKISDAYLDQYLWYQADQRHLFPAWIKPSDSEVPPLLVYKWAQGINNLDQVWETANGECNVMIETSLSKVYEKIELTLLNSLLRLIMDHNLADYITAKNNVTLTYKDMSHVNSYGMIRGLQFSAFVFQYYGLILDLLLLGPQRASDIAGPPQSPNDFLQFQDRDTETRHPIRLYTRYIDKIWVFLRFTADESRDLIQRFLTEQPDPNFENVIGYKSKKCWPRDSRMRLMRHDVNLGRAVFWDLKNRLPRSVTTIEWEDTFASVYSKDNPNLLFSMCGFEVRILPKIRNQNDEFPVKDSVWSLVNNATKERTAHAFLQVTEEDIQKFNNRIRQILMSSGSTTFTKIANKWNTALIALFTYYREAAVSTVNLLDTIVKCETKIQTRVKIGLNSKMPSRFPPAVFYTPKELGGLGMISGSHILIPTSDKRWSKQTDVGVTHYRAGMSHDEETLIPNIFRYIIPWEAEFIDSQRVWTEYSQKRLEANQQNRRLTLEDLEDSWDRGLPRINTLFQKDRSTLSFDKGFRTRAEFKIYQLMKSNPFWWTSQRHDGKLWNLNAYRTDVIQALGGVETILEHTLFKATGFPSWEGLFWERASGFEESMKFKKLTNAQRSGLNQIPNRRFTLWWSPTINRANVYVGFQVQLDLTGIFLHGKIPTLKISLIQIFRAHLWQKIHESVVMDLCQVFDQELEALSIESVQKETIHPRKSYKMNSSCADIQLFASHKWNVTRPSLLFDNKDVIEATTTNKFWIDVQLRYGDYDSHDIERYVRAKYLDYTTDSMSLYPSPTGLMIGIDLAYNLYSAYGQYFPGLKTLVQQAMSKIMKANPALYVLRERIRKGLQLYASESNQEFLNSQNYSELFSNQTQLFIDDTNVYRVTIHKTFEGNLTTKPINGAIFIFNPRTGQLFLKIIHTSVWAGQKRLGQLAKWKTAEEVAALIRSLPVEEQPKQLIVTRKGLLDPLEVNLLDFPNISIRASELQLPFQAAMKVEKLGDMILRATEPQMVLFNLYDEWLKSISSYTAFSRLILILRALHVNQDKTKLILRPDKTVITQDHHIWPSLSDEDWIKIETQLRDLILNDYGKKNNVNVSSLTSSEVRDIILGMEISAPSLQRQQAAEIEKQQQEQQQLTAVTTKTQNVHGEEIIVTTTSQFEQQTFASKTEWRTRAIATSNLRTRANNMYVSPLDNDVDDITYVMPKNILKKFIQIADLRVQVAGYLYGASPADNDQVKEVRCIVMVPQIGGLRNVQLPQHLPQHDMLKGMEPLGVIHTTSGNELPYMSAMDVTDHARLLDAHPSWSKESTLTVAVSFTPGSVSLSAWALTPQGYKWGVENKDVGSDQPQGFTTAMGEKRQLLLSEKFRGFFLVPESGRWNYSFMGSAFGGLEKKPVHVKLDTPAPFYSDQHRPIHFSSFNELEDIWVDRQDNFA</sequence>
<dbReference type="Pfam" id="PF10598">
    <property type="entry name" value="RRM_4"/>
    <property type="match status" value="1"/>
</dbReference>
<evidence type="ECO:0000313" key="10">
    <source>
        <dbReference type="Proteomes" id="UP001323617"/>
    </source>
</evidence>
<accession>A0ABR0HLS4</accession>
<name>A0ABR0HLS4_9PEZI</name>
<keyword evidence="6" id="KW-0539">Nucleus</keyword>
<dbReference type="InterPro" id="IPR012591">
    <property type="entry name" value="PRO8NT"/>
</dbReference>
<dbReference type="Pfam" id="PF08082">
    <property type="entry name" value="PRO8NT"/>
    <property type="match status" value="1"/>
</dbReference>
<dbReference type="InterPro" id="IPR021983">
    <property type="entry name" value="PRP8_domainIV"/>
</dbReference>
<dbReference type="SUPFAM" id="SSF101447">
    <property type="entry name" value="Formin homology 2 domain (FH2 domain)"/>
    <property type="match status" value="1"/>
</dbReference>
<dbReference type="SUPFAM" id="SSF53098">
    <property type="entry name" value="Ribonuclease H-like"/>
    <property type="match status" value="2"/>
</dbReference>
<keyword evidence="10" id="KW-1185">Reference proteome</keyword>
<dbReference type="Pfam" id="PF10597">
    <property type="entry name" value="U5_2-snRNA_bdg"/>
    <property type="match status" value="1"/>
</dbReference>
<dbReference type="InterPro" id="IPR012592">
    <property type="entry name" value="PROCN"/>
</dbReference>